<organism evidence="3 4">
    <name type="scientific">Mitsuokella multacida DSM 20544</name>
    <dbReference type="NCBI Taxonomy" id="500635"/>
    <lineage>
        <taxon>Bacteria</taxon>
        <taxon>Bacillati</taxon>
        <taxon>Bacillota</taxon>
        <taxon>Negativicutes</taxon>
        <taxon>Selenomonadales</taxon>
        <taxon>Selenomonadaceae</taxon>
        <taxon>Mitsuokella</taxon>
    </lineage>
</organism>
<dbReference type="PATRIC" id="fig|500635.8.peg.73"/>
<gene>
    <name evidence="3" type="ORF">MITSMUL_03077</name>
</gene>
<evidence type="ECO:0000259" key="1">
    <source>
        <dbReference type="Pfam" id="PF00425"/>
    </source>
</evidence>
<feature type="domain" description="Anthranilate synthase component I N-terminal" evidence="2">
    <location>
        <begin position="38"/>
        <end position="175"/>
    </location>
</feature>
<evidence type="ECO:0000259" key="2">
    <source>
        <dbReference type="Pfam" id="PF04715"/>
    </source>
</evidence>
<dbReference type="Gene3D" id="3.60.120.10">
    <property type="entry name" value="Anthranilate synthase"/>
    <property type="match status" value="1"/>
</dbReference>
<protein>
    <submittedName>
        <fullName evidence="3">Chorismate binding enzyme</fullName>
    </submittedName>
</protein>
<reference evidence="3" key="1">
    <citation type="submission" date="2009-09" db="EMBL/GenBank/DDBJ databases">
        <authorList>
            <person name="Weinstock G."/>
            <person name="Sodergren E."/>
            <person name="Clifton S."/>
            <person name="Fulton L."/>
            <person name="Fulton B."/>
            <person name="Courtney L."/>
            <person name="Fronick C."/>
            <person name="Harrison M."/>
            <person name="Strong C."/>
            <person name="Farmer C."/>
            <person name="Delahaunty K."/>
            <person name="Markovic C."/>
            <person name="Hall O."/>
            <person name="Minx P."/>
            <person name="Tomlinson C."/>
            <person name="Mitreva M."/>
            <person name="Nelson J."/>
            <person name="Hou S."/>
            <person name="Wollam A."/>
            <person name="Pepin K.H."/>
            <person name="Johnson M."/>
            <person name="Bhonagiri V."/>
            <person name="Nash W.E."/>
            <person name="Warren W."/>
            <person name="Chinwalla A."/>
            <person name="Mardis E.R."/>
            <person name="Wilson R.K."/>
        </authorList>
    </citation>
    <scope>NUCLEOTIDE SEQUENCE [LARGE SCALE GENOMIC DNA]</scope>
    <source>
        <strain evidence="3">DSM 20544</strain>
    </source>
</reference>
<dbReference type="STRING" id="500635.MITSMUL_03077"/>
<dbReference type="PANTHER" id="PTHR11236:SF9">
    <property type="entry name" value="ANTHRANILATE SYNTHASE COMPONENT 1"/>
    <property type="match status" value="1"/>
</dbReference>
<dbReference type="eggNOG" id="COG0147">
    <property type="taxonomic scope" value="Bacteria"/>
</dbReference>
<dbReference type="GO" id="GO:0000162">
    <property type="term" value="P:L-tryptophan biosynthetic process"/>
    <property type="evidence" value="ECO:0007669"/>
    <property type="project" value="TreeGrafter"/>
</dbReference>
<keyword evidence="4" id="KW-1185">Reference proteome</keyword>
<proteinExistence type="predicted"/>
<feature type="domain" description="Chorismate-utilising enzyme C-terminal" evidence="1">
    <location>
        <begin position="236"/>
        <end position="489"/>
    </location>
</feature>
<dbReference type="Pfam" id="PF00425">
    <property type="entry name" value="Chorismate_bind"/>
    <property type="match status" value="1"/>
</dbReference>
<dbReference type="Pfam" id="PF04715">
    <property type="entry name" value="Anth_synt_I_N"/>
    <property type="match status" value="1"/>
</dbReference>
<sequence length="509" mass="56989">MRDMRGAIIMELKPSREAFCKLAAETNLIAVAKEINMDLDTPVSVYYKLVGEKKGFILESVDTTHQQFGRFSFIGAEPFARLQVFKDKLMINENGLMKCIMGEPVETIKTYMQGYRPAVEDASLPLANGGMVGYLNYDIVATFDRVRGMEIGEEELLGQFMICRVLVVYDALHNSARLICLADTKGRDANEAYDAVAEKIAKVEARLAAPLASQVGEATKRREKVDFLKRFGKAPADFLQAIHKAKEHIFAGDIFQVVPSRQFREKITKPCFHFYRRLRQVNPSPYMFYFNFGPVKLVGASPEMLVKVAGDTVYTYPIAGTRRRGRDAAEDAALAKDLKGDTKECAEHSMLVDLARNDIGRISEPGTVHVTKLRQVEYFSHVMHMVSEVVGKLKKGYTPMDVLRATFPAGTVSGAPKLRAMEIINELEPVKRNSYSGTVGYMDFCGNMDMCITLRTMRIENDDTAVIQSGAGIVADSVPEKEYQEILQKSKALFEVVEEVENDVITFTR</sequence>
<evidence type="ECO:0000313" key="3">
    <source>
        <dbReference type="EMBL" id="EEX69946.1"/>
    </source>
</evidence>
<dbReference type="Proteomes" id="UP000003671">
    <property type="component" value="Unassembled WGS sequence"/>
</dbReference>
<dbReference type="SUPFAM" id="SSF56322">
    <property type="entry name" value="ADC synthase"/>
    <property type="match status" value="1"/>
</dbReference>
<dbReference type="EMBL" id="ABWK02000001">
    <property type="protein sequence ID" value="EEX69946.1"/>
    <property type="molecule type" value="Genomic_DNA"/>
</dbReference>
<dbReference type="InterPro" id="IPR015890">
    <property type="entry name" value="Chorismate_C"/>
</dbReference>
<dbReference type="PRINTS" id="PR00095">
    <property type="entry name" value="ANTSNTHASEI"/>
</dbReference>
<dbReference type="HOGENOM" id="CLU_006493_9_3_9"/>
<name>C9KJ80_9FIRM</name>
<dbReference type="PANTHER" id="PTHR11236">
    <property type="entry name" value="AMINOBENZOATE/ANTHRANILATE SYNTHASE"/>
    <property type="match status" value="1"/>
</dbReference>
<accession>C9KJ80</accession>
<dbReference type="InterPro" id="IPR019999">
    <property type="entry name" value="Anth_synth_I-like"/>
</dbReference>
<comment type="caution">
    <text evidence="3">The sequence shown here is derived from an EMBL/GenBank/DDBJ whole genome shotgun (WGS) entry which is preliminary data.</text>
</comment>
<dbReference type="AlphaFoldDB" id="C9KJ80"/>
<dbReference type="InterPro" id="IPR006805">
    <property type="entry name" value="Anth_synth_I_N"/>
</dbReference>
<evidence type="ECO:0000313" key="4">
    <source>
        <dbReference type="Proteomes" id="UP000003671"/>
    </source>
</evidence>
<dbReference type="InterPro" id="IPR005801">
    <property type="entry name" value="ADC_synthase"/>
</dbReference>